<evidence type="ECO:0000313" key="3">
    <source>
        <dbReference type="EMBL" id="MBB6226630.1"/>
    </source>
</evidence>
<evidence type="ECO:0000313" key="4">
    <source>
        <dbReference type="Proteomes" id="UP000538147"/>
    </source>
</evidence>
<feature type="chain" id="PRO_5032790932" evidence="2">
    <location>
        <begin position="29"/>
        <end position="89"/>
    </location>
</feature>
<dbReference type="Proteomes" id="UP000538147">
    <property type="component" value="Unassembled WGS sequence"/>
</dbReference>
<reference evidence="3 4" key="1">
    <citation type="submission" date="2020-08" db="EMBL/GenBank/DDBJ databases">
        <title>Genomic Encyclopedia of Type Strains, Phase IV (KMG-IV): sequencing the most valuable type-strain genomes for metagenomic binning, comparative biology and taxonomic classification.</title>
        <authorList>
            <person name="Goeker M."/>
        </authorList>
    </citation>
    <scope>NUCLEOTIDE SEQUENCE [LARGE SCALE GENOMIC DNA]</scope>
    <source>
        <strain evidence="3 4">DSM 102189</strain>
    </source>
</reference>
<feature type="compositionally biased region" description="Low complexity" evidence="1">
    <location>
        <begin position="40"/>
        <end position="54"/>
    </location>
</feature>
<keyword evidence="3" id="KW-0449">Lipoprotein</keyword>
<keyword evidence="2" id="KW-0732">Signal</keyword>
<dbReference type="RefSeq" id="WP_184195712.1">
    <property type="nucleotide sequence ID" value="NZ_BMOX01000005.1"/>
</dbReference>
<comment type="caution">
    <text evidence="3">The sequence shown here is derived from an EMBL/GenBank/DDBJ whole genome shotgun (WGS) entry which is preliminary data.</text>
</comment>
<dbReference type="AlphaFoldDB" id="A0A841L2H0"/>
<organism evidence="3 4">
    <name type="scientific">Polymorphobacter multimanifer</name>
    <dbReference type="NCBI Taxonomy" id="1070431"/>
    <lineage>
        <taxon>Bacteria</taxon>
        <taxon>Pseudomonadati</taxon>
        <taxon>Pseudomonadota</taxon>
        <taxon>Alphaproteobacteria</taxon>
        <taxon>Sphingomonadales</taxon>
        <taxon>Sphingosinicellaceae</taxon>
        <taxon>Polymorphobacter</taxon>
    </lineage>
</organism>
<feature type="signal peptide" evidence="2">
    <location>
        <begin position="1"/>
        <end position="28"/>
    </location>
</feature>
<feature type="region of interest" description="Disordered" evidence="1">
    <location>
        <begin position="40"/>
        <end position="89"/>
    </location>
</feature>
<accession>A0A841L2H0</accession>
<sequence length="89" mass="8624">MADIVSKLKTAALVAGTALFVVACGEKAADTNVDVTTTEEAPAAVEAPVADAATMEAAPVDPMAPTDGTMEAAPADTTAAPAPDAAPAQ</sequence>
<dbReference type="EMBL" id="JACIIV010000005">
    <property type="protein sequence ID" value="MBB6226630.1"/>
    <property type="molecule type" value="Genomic_DNA"/>
</dbReference>
<evidence type="ECO:0000256" key="1">
    <source>
        <dbReference type="SAM" id="MobiDB-lite"/>
    </source>
</evidence>
<protein>
    <submittedName>
        <fullName evidence="3">PBP1b-binding outer membrane lipoprotein LpoB</fullName>
    </submittedName>
</protein>
<proteinExistence type="predicted"/>
<feature type="compositionally biased region" description="Low complexity" evidence="1">
    <location>
        <begin position="72"/>
        <end position="89"/>
    </location>
</feature>
<dbReference type="PROSITE" id="PS51257">
    <property type="entry name" value="PROKAR_LIPOPROTEIN"/>
    <property type="match status" value="1"/>
</dbReference>
<name>A0A841L2H0_9SPHN</name>
<keyword evidence="4" id="KW-1185">Reference proteome</keyword>
<gene>
    <name evidence="3" type="ORF">FHS79_000788</name>
</gene>
<evidence type="ECO:0000256" key="2">
    <source>
        <dbReference type="SAM" id="SignalP"/>
    </source>
</evidence>